<dbReference type="AlphaFoldDB" id="A0A2S0RFD4"/>
<dbReference type="NCBIfam" id="TIGR04183">
    <property type="entry name" value="Por_Secre_tail"/>
    <property type="match status" value="1"/>
</dbReference>
<feature type="signal peptide" evidence="2">
    <location>
        <begin position="1"/>
        <end position="24"/>
    </location>
</feature>
<dbReference type="OrthoDB" id="1361871at2"/>
<evidence type="ECO:0000313" key="4">
    <source>
        <dbReference type="EMBL" id="AWA30386.1"/>
    </source>
</evidence>
<evidence type="ECO:0000256" key="2">
    <source>
        <dbReference type="SAM" id="SignalP"/>
    </source>
</evidence>
<keyword evidence="1 2" id="KW-0732">Signal</keyword>
<keyword evidence="5" id="KW-1185">Reference proteome</keyword>
<organism evidence="4 5">
    <name type="scientific">Flavobacterium magnum</name>
    <dbReference type="NCBI Taxonomy" id="2162713"/>
    <lineage>
        <taxon>Bacteria</taxon>
        <taxon>Pseudomonadati</taxon>
        <taxon>Bacteroidota</taxon>
        <taxon>Flavobacteriia</taxon>
        <taxon>Flavobacteriales</taxon>
        <taxon>Flavobacteriaceae</taxon>
        <taxon>Flavobacterium</taxon>
    </lineage>
</organism>
<reference evidence="4 5" key="1">
    <citation type="submission" date="2018-04" db="EMBL/GenBank/DDBJ databases">
        <title>Genome sequencing of Flavobacterium sp. HYN0048.</title>
        <authorList>
            <person name="Yi H."/>
            <person name="Baek C."/>
        </authorList>
    </citation>
    <scope>NUCLEOTIDE SEQUENCE [LARGE SCALE GENOMIC DNA]</scope>
    <source>
        <strain evidence="4 5">HYN0048</strain>
    </source>
</reference>
<evidence type="ECO:0000313" key="5">
    <source>
        <dbReference type="Proteomes" id="UP000244193"/>
    </source>
</evidence>
<dbReference type="InterPro" id="IPR026444">
    <property type="entry name" value="Secre_tail"/>
</dbReference>
<dbReference type="KEGG" id="fmg:HYN48_09965"/>
<evidence type="ECO:0000256" key="1">
    <source>
        <dbReference type="ARBA" id="ARBA00022729"/>
    </source>
</evidence>
<evidence type="ECO:0000259" key="3">
    <source>
        <dbReference type="Pfam" id="PF18962"/>
    </source>
</evidence>
<accession>A0A2S0RFD4</accession>
<proteinExistence type="predicted"/>
<dbReference type="EMBL" id="CP028811">
    <property type="protein sequence ID" value="AWA30386.1"/>
    <property type="molecule type" value="Genomic_DNA"/>
</dbReference>
<dbReference type="Proteomes" id="UP000244193">
    <property type="component" value="Chromosome"/>
</dbReference>
<dbReference type="Pfam" id="PF18962">
    <property type="entry name" value="Por_Secre_tail"/>
    <property type="match status" value="1"/>
</dbReference>
<sequence>MPKIKRMRKNLLIILLFCGGLCNAQSVIQSINSGSVISATATVGVGEIVVIPQNQNQSATGLIGVLAQVNQQFLEVPSLELSDKITVYPNPTVAKVYFESTQSLTKESVSVFNDAGQLVIQKEITPDNAVDLSDLAQGIYLIQLSNEKTKTFKIIKH</sequence>
<feature type="domain" description="Secretion system C-terminal sorting" evidence="3">
    <location>
        <begin position="87"/>
        <end position="154"/>
    </location>
</feature>
<name>A0A2S0RFD4_9FLAO</name>
<gene>
    <name evidence="4" type="ORF">HYN48_09965</name>
</gene>
<protein>
    <recommendedName>
        <fullName evidence="3">Secretion system C-terminal sorting domain-containing protein</fullName>
    </recommendedName>
</protein>
<feature type="chain" id="PRO_5015782128" description="Secretion system C-terminal sorting domain-containing protein" evidence="2">
    <location>
        <begin position="25"/>
        <end position="157"/>
    </location>
</feature>